<evidence type="ECO:0000256" key="4">
    <source>
        <dbReference type="PIRSR" id="PIRSR001365-2"/>
    </source>
</evidence>
<evidence type="ECO:0000256" key="1">
    <source>
        <dbReference type="ARBA" id="ARBA00023239"/>
    </source>
</evidence>
<dbReference type="GO" id="GO:0008840">
    <property type="term" value="F:4-hydroxy-tetrahydrodipicolinate synthase activity"/>
    <property type="evidence" value="ECO:0007669"/>
    <property type="project" value="TreeGrafter"/>
</dbReference>
<keyword evidence="1 2" id="KW-0456">Lyase</keyword>
<dbReference type="CDD" id="cd00408">
    <property type="entry name" value="DHDPS-like"/>
    <property type="match status" value="1"/>
</dbReference>
<dbReference type="PANTHER" id="PTHR12128:SF67">
    <property type="entry name" value="BLR3884 PROTEIN"/>
    <property type="match status" value="1"/>
</dbReference>
<dbReference type="Proteomes" id="UP000012429">
    <property type="component" value="Unassembled WGS sequence"/>
</dbReference>
<feature type="binding site" evidence="4">
    <location>
        <position position="210"/>
    </location>
    <ligand>
        <name>pyruvate</name>
        <dbReference type="ChEBI" id="CHEBI:15361"/>
    </ligand>
</feature>
<feature type="active site" description="Proton donor/acceptor" evidence="3">
    <location>
        <position position="140"/>
    </location>
</feature>
<feature type="active site" description="Schiff-base intermediate with substrate" evidence="3">
    <location>
        <position position="170"/>
    </location>
</feature>
<dbReference type="SUPFAM" id="SSF51569">
    <property type="entry name" value="Aldolase"/>
    <property type="match status" value="1"/>
</dbReference>
<dbReference type="Gene3D" id="3.20.20.70">
    <property type="entry name" value="Aldolase class I"/>
    <property type="match status" value="1"/>
</dbReference>
<dbReference type="PIRSF" id="PIRSF001365">
    <property type="entry name" value="DHDPS"/>
    <property type="match status" value="1"/>
</dbReference>
<proteinExistence type="inferred from homology"/>
<gene>
    <name evidence="5" type="ORF">RHSP_40559</name>
</gene>
<sequence>MTQTRIAGVIAAVPTPFDKHGDIDADAFIEHARWCLGNGCDFLNVLGTTGEANSLSAAQRAALMTTAAHGLDGRRLMVGTGTPDLETTAVLTRRAFDLGFAAALVLPPYYYKPVEEDGLFAWFAELVRMTAETPIPIYLYNFPQLTGIEFSPALSARLSQAFPERIHGAKDSSGNLAYARELAKIEGFGVFPSSEAALADAGRDGYAGCISATVNIDPRSSQQLWRDQQNTGLLEQVRGLRQAIAAHPLIPAVKHLVDRRTGNAVWNKVLPPQLPITDEKRLKALDALRIAALADV</sequence>
<dbReference type="EMBL" id="AQHN01000088">
    <property type="protein sequence ID" value="ENN84598.1"/>
    <property type="molecule type" value="Genomic_DNA"/>
</dbReference>
<evidence type="ECO:0000313" key="5">
    <source>
        <dbReference type="EMBL" id="ENN84598.1"/>
    </source>
</evidence>
<protein>
    <recommendedName>
        <fullName evidence="7">Dihydrodipicolinate synthase</fullName>
    </recommendedName>
</protein>
<name>N6U2P6_9HYPH</name>
<dbReference type="PATRIC" id="fig|363754.4.peg.5739"/>
<evidence type="ECO:0008006" key="7">
    <source>
        <dbReference type="Google" id="ProtNLM"/>
    </source>
</evidence>
<comment type="caution">
    <text evidence="5">The sequence shown here is derived from an EMBL/GenBank/DDBJ whole genome shotgun (WGS) entry which is preliminary data.</text>
</comment>
<dbReference type="SMART" id="SM01130">
    <property type="entry name" value="DHDPS"/>
    <property type="match status" value="1"/>
</dbReference>
<dbReference type="PANTHER" id="PTHR12128">
    <property type="entry name" value="DIHYDRODIPICOLINATE SYNTHASE"/>
    <property type="match status" value="1"/>
</dbReference>
<accession>N6U2P6</accession>
<dbReference type="OrthoDB" id="7157803at2"/>
<dbReference type="InterPro" id="IPR013785">
    <property type="entry name" value="Aldolase_TIM"/>
</dbReference>
<dbReference type="PRINTS" id="PR00146">
    <property type="entry name" value="DHPICSNTHASE"/>
</dbReference>
<dbReference type="RefSeq" id="WP_004126350.1">
    <property type="nucleotide sequence ID" value="NZ_AQHN01000088.1"/>
</dbReference>
<comment type="similarity">
    <text evidence="2">Belongs to the DapA family.</text>
</comment>
<evidence type="ECO:0000256" key="2">
    <source>
        <dbReference type="PIRNR" id="PIRNR001365"/>
    </source>
</evidence>
<dbReference type="InterPro" id="IPR002220">
    <property type="entry name" value="DapA-like"/>
</dbReference>
<dbReference type="Pfam" id="PF00701">
    <property type="entry name" value="DHDPS"/>
    <property type="match status" value="1"/>
</dbReference>
<dbReference type="STRING" id="363754.RHSP_40559"/>
<feature type="binding site" evidence="4">
    <location>
        <position position="49"/>
    </location>
    <ligand>
        <name>pyruvate</name>
        <dbReference type="ChEBI" id="CHEBI:15361"/>
    </ligand>
</feature>
<organism evidence="5 6">
    <name type="scientific">Rhizobium freirei PRF 81</name>
    <dbReference type="NCBI Taxonomy" id="363754"/>
    <lineage>
        <taxon>Bacteria</taxon>
        <taxon>Pseudomonadati</taxon>
        <taxon>Pseudomonadota</taxon>
        <taxon>Alphaproteobacteria</taxon>
        <taxon>Hyphomicrobiales</taxon>
        <taxon>Rhizobiaceae</taxon>
        <taxon>Rhizobium/Agrobacterium group</taxon>
        <taxon>Rhizobium</taxon>
    </lineage>
</organism>
<keyword evidence="6" id="KW-1185">Reference proteome</keyword>
<evidence type="ECO:0000256" key="3">
    <source>
        <dbReference type="PIRSR" id="PIRSR001365-1"/>
    </source>
</evidence>
<reference evidence="5 6" key="1">
    <citation type="journal article" date="2012" name="BMC Genomics">
        <title>Genomic basis of broad host range and environmental adaptability of Rhizobium tropici CIAT 899 and Rhizobium sp. PRF 81 which are used in inoculants for common bean (Phaseolus vulgaris L.).</title>
        <authorList>
            <person name="Ormeno-Orrillo E."/>
            <person name="Menna P."/>
            <person name="Almeida L.G."/>
            <person name="Ollero F.J."/>
            <person name="Nicolas M.F."/>
            <person name="Pains Rodrigues E."/>
            <person name="Shigueyoshi Nakatani A."/>
            <person name="Silva Batista J.S."/>
            <person name="Oliveira Chueire L.M."/>
            <person name="Souza R.C."/>
            <person name="Ribeiro Vasconcelos A.T."/>
            <person name="Megias M."/>
            <person name="Hungria M."/>
            <person name="Martinez-Romero E."/>
        </authorList>
    </citation>
    <scope>NUCLEOTIDE SEQUENCE [LARGE SCALE GENOMIC DNA]</scope>
    <source>
        <strain evidence="5 6">PRF 81</strain>
    </source>
</reference>
<dbReference type="AlphaFoldDB" id="N6U2P6"/>
<evidence type="ECO:0000313" key="6">
    <source>
        <dbReference type="Proteomes" id="UP000012429"/>
    </source>
</evidence>